<proteinExistence type="predicted"/>
<feature type="compositionally biased region" description="Low complexity" evidence="2">
    <location>
        <begin position="225"/>
        <end position="247"/>
    </location>
</feature>
<dbReference type="InterPro" id="IPR005754">
    <property type="entry name" value="Sortase"/>
</dbReference>
<sequence>MTFSRLLLVAGVVLVVGSGFRLTESDPAPPSDTERVDVAGLGTAIDQAGALDGTGAPTGPTAAAPVPALPPVVVTDPTRVRIPAIGVDAAIVRLGLNADGSLAVPKKWQEVGWYDRGPAPGALGPSVLVGHYDSTSGPAVFYRLRALRAGDQIEVTSPTGLRTTFTVDRTEDTTKKAFPTDRVYGAVGRPELRLITCGGAFDEDTNHYLSNLIVYAHANSPSVPGAQPPGAGAPPAGAPAPAVSAPAVPTPVAPAPSPSPSPAVSAPAVPAPVAPAPAIPVPVGVAPAAPVSVAPVPVTPATAMPAPAAPVPGAGAAPNAPAPPAPTG</sequence>
<dbReference type="Pfam" id="PF04203">
    <property type="entry name" value="Sortase"/>
    <property type="match status" value="1"/>
</dbReference>
<organism evidence="3 4">
    <name type="scientific">Parafrankia soli</name>
    <dbReference type="NCBI Taxonomy" id="2599596"/>
    <lineage>
        <taxon>Bacteria</taxon>
        <taxon>Bacillati</taxon>
        <taxon>Actinomycetota</taxon>
        <taxon>Actinomycetes</taxon>
        <taxon>Frankiales</taxon>
        <taxon>Frankiaceae</taxon>
        <taxon>Parafrankia</taxon>
    </lineage>
</organism>
<dbReference type="NCBIfam" id="NF033748">
    <property type="entry name" value="class_F_sortase"/>
    <property type="match status" value="1"/>
</dbReference>
<dbReference type="InterPro" id="IPR023365">
    <property type="entry name" value="Sortase_dom-sf"/>
</dbReference>
<dbReference type="Proteomes" id="UP000179769">
    <property type="component" value="Unassembled WGS sequence"/>
</dbReference>
<dbReference type="EMBL" id="MAXA01000213">
    <property type="protein sequence ID" value="OHV28417.1"/>
    <property type="molecule type" value="Genomic_DNA"/>
</dbReference>
<gene>
    <name evidence="3" type="ORF">BBK14_04015</name>
</gene>
<dbReference type="AlphaFoldDB" id="A0A1S1Q4C6"/>
<keyword evidence="1" id="KW-0378">Hydrolase</keyword>
<name>A0A1S1Q4C6_9ACTN</name>
<reference evidence="4" key="1">
    <citation type="submission" date="2016-07" db="EMBL/GenBank/DDBJ databases">
        <title>Frankia sp. NRRL B-16219 Genome sequencing.</title>
        <authorList>
            <person name="Ghodhbane-Gtari F."/>
            <person name="Swanson E."/>
            <person name="Gueddou A."/>
            <person name="Louati M."/>
            <person name="Nouioui I."/>
            <person name="Hezbri K."/>
            <person name="Abebe-Akele F."/>
            <person name="Simpson S."/>
            <person name="Morris K."/>
            <person name="Thomas K."/>
            <person name="Gtari M."/>
            <person name="Tisa L.S."/>
        </authorList>
    </citation>
    <scope>NUCLEOTIDE SEQUENCE [LARGE SCALE GENOMIC DNA]</scope>
    <source>
        <strain evidence="4">NRRL B-16219</strain>
    </source>
</reference>
<evidence type="ECO:0000313" key="3">
    <source>
        <dbReference type="EMBL" id="OHV28417.1"/>
    </source>
</evidence>
<dbReference type="CDD" id="cd05829">
    <property type="entry name" value="Sortase_F"/>
    <property type="match status" value="1"/>
</dbReference>
<comment type="caution">
    <text evidence="3">The sequence shown here is derived from an EMBL/GenBank/DDBJ whole genome shotgun (WGS) entry which is preliminary data.</text>
</comment>
<feature type="compositionally biased region" description="Low complexity" evidence="2">
    <location>
        <begin position="297"/>
        <end position="319"/>
    </location>
</feature>
<dbReference type="GO" id="GO:0016787">
    <property type="term" value="F:hydrolase activity"/>
    <property type="evidence" value="ECO:0007669"/>
    <property type="project" value="UniProtKB-KW"/>
</dbReference>
<dbReference type="InterPro" id="IPR042001">
    <property type="entry name" value="Sortase_F"/>
</dbReference>
<accession>A0A1S1Q4C6</accession>
<evidence type="ECO:0000313" key="4">
    <source>
        <dbReference type="Proteomes" id="UP000179769"/>
    </source>
</evidence>
<evidence type="ECO:0000256" key="1">
    <source>
        <dbReference type="ARBA" id="ARBA00022801"/>
    </source>
</evidence>
<dbReference type="SUPFAM" id="SSF63817">
    <property type="entry name" value="Sortase"/>
    <property type="match status" value="1"/>
</dbReference>
<keyword evidence="4" id="KW-1185">Reference proteome</keyword>
<evidence type="ECO:0000256" key="2">
    <source>
        <dbReference type="SAM" id="MobiDB-lite"/>
    </source>
</evidence>
<feature type="region of interest" description="Disordered" evidence="2">
    <location>
        <begin position="297"/>
        <end position="328"/>
    </location>
</feature>
<dbReference type="Gene3D" id="2.40.260.10">
    <property type="entry name" value="Sortase"/>
    <property type="match status" value="1"/>
</dbReference>
<feature type="region of interest" description="Disordered" evidence="2">
    <location>
        <begin position="225"/>
        <end position="271"/>
    </location>
</feature>
<protein>
    <submittedName>
        <fullName evidence="3">Class F sortase</fullName>
    </submittedName>
</protein>
<feature type="compositionally biased region" description="Pro residues" evidence="2">
    <location>
        <begin position="248"/>
        <end position="261"/>
    </location>
</feature>